<dbReference type="HOGENOM" id="CLU_2251384_0_0_1"/>
<dbReference type="RefSeq" id="XP_003337527.1">
    <property type="nucleotide sequence ID" value="XM_003337479.1"/>
</dbReference>
<dbReference type="Proteomes" id="UP000008783">
    <property type="component" value="Unassembled WGS sequence"/>
</dbReference>
<gene>
    <name evidence="1" type="ORF">PGTG_19213</name>
</gene>
<evidence type="ECO:0000313" key="1">
    <source>
        <dbReference type="EMBL" id="EFP93108.1"/>
    </source>
</evidence>
<dbReference type="GeneID" id="10543173"/>
<dbReference type="InParanoid" id="E3L983"/>
<dbReference type="EMBL" id="DS178382">
    <property type="protein sequence ID" value="EFP93108.1"/>
    <property type="molecule type" value="Genomic_DNA"/>
</dbReference>
<name>E3L983_PUCGT</name>
<proteinExistence type="predicted"/>
<dbReference type="VEuPathDB" id="FungiDB:PGTG_19213"/>
<reference key="1">
    <citation type="submission" date="2007-01" db="EMBL/GenBank/DDBJ databases">
        <title>The Genome Sequence of Puccinia graminis f. sp. tritici Strain CRL 75-36-700-3.</title>
        <authorList>
            <consortium name="The Broad Institute Genome Sequencing Platform"/>
            <person name="Birren B."/>
            <person name="Lander E."/>
            <person name="Galagan J."/>
            <person name="Nusbaum C."/>
            <person name="Devon K."/>
            <person name="Cuomo C."/>
            <person name="Jaffe D."/>
            <person name="Butler J."/>
            <person name="Alvarez P."/>
            <person name="Gnerre S."/>
            <person name="Grabherr M."/>
            <person name="Mauceli E."/>
            <person name="Brockman W."/>
            <person name="Young S."/>
            <person name="LaButti K."/>
            <person name="Sykes S."/>
            <person name="DeCaprio D."/>
            <person name="Crawford M."/>
            <person name="Koehrsen M."/>
            <person name="Engels R."/>
            <person name="Montgomery P."/>
            <person name="Pearson M."/>
            <person name="Howarth C."/>
            <person name="Larson L."/>
            <person name="White J."/>
            <person name="Zeng Q."/>
            <person name="Kodira C."/>
            <person name="Yandava C."/>
            <person name="Alvarado L."/>
            <person name="O'Leary S."/>
            <person name="Szabo L."/>
            <person name="Dean R."/>
            <person name="Schein J."/>
        </authorList>
    </citation>
    <scope>NUCLEOTIDE SEQUENCE</scope>
    <source>
        <strain>CRL 75-36-700-3</strain>
    </source>
</reference>
<sequence>MSAAADEKQIMCGSYLSDWPSKERAIEMRVGKFVAVLLSMGRAWGQKPCPLNPPRLGTWGGAGQATIPKSMPKATRALRQLGSARVSALPINNFKAQTPTHKNC</sequence>
<dbReference type="KEGG" id="pgr:PGTG_19213"/>
<reference evidence="2" key="2">
    <citation type="journal article" date="2011" name="Proc. Natl. Acad. Sci. U.S.A.">
        <title>Obligate biotrophy features unraveled by the genomic analysis of rust fungi.</title>
        <authorList>
            <person name="Duplessis S."/>
            <person name="Cuomo C.A."/>
            <person name="Lin Y.-C."/>
            <person name="Aerts A."/>
            <person name="Tisserant E."/>
            <person name="Veneault-Fourrey C."/>
            <person name="Joly D.L."/>
            <person name="Hacquard S."/>
            <person name="Amselem J."/>
            <person name="Cantarel B.L."/>
            <person name="Chiu R."/>
            <person name="Coutinho P.M."/>
            <person name="Feau N."/>
            <person name="Field M."/>
            <person name="Frey P."/>
            <person name="Gelhaye E."/>
            <person name="Goldberg J."/>
            <person name="Grabherr M.G."/>
            <person name="Kodira C.D."/>
            <person name="Kohler A."/>
            <person name="Kuees U."/>
            <person name="Lindquist E.A."/>
            <person name="Lucas S.M."/>
            <person name="Mago R."/>
            <person name="Mauceli E."/>
            <person name="Morin E."/>
            <person name="Murat C."/>
            <person name="Pangilinan J.L."/>
            <person name="Park R."/>
            <person name="Pearson M."/>
            <person name="Quesneville H."/>
            <person name="Rouhier N."/>
            <person name="Sakthikumar S."/>
            <person name="Salamov A.A."/>
            <person name="Schmutz J."/>
            <person name="Selles B."/>
            <person name="Shapiro H."/>
            <person name="Tanguay P."/>
            <person name="Tuskan G.A."/>
            <person name="Henrissat B."/>
            <person name="Van de Peer Y."/>
            <person name="Rouze P."/>
            <person name="Ellis J.G."/>
            <person name="Dodds P.N."/>
            <person name="Schein J.E."/>
            <person name="Zhong S."/>
            <person name="Hamelin R.C."/>
            <person name="Grigoriev I.V."/>
            <person name="Szabo L.J."/>
            <person name="Martin F."/>
        </authorList>
    </citation>
    <scope>NUCLEOTIDE SEQUENCE [LARGE SCALE GENOMIC DNA]</scope>
    <source>
        <strain evidence="2">CRL 75-36-700-3 / race SCCL</strain>
    </source>
</reference>
<accession>E3L983</accession>
<organism evidence="1 2">
    <name type="scientific">Puccinia graminis f. sp. tritici (strain CRL 75-36-700-3 / race SCCL)</name>
    <name type="common">Black stem rust fungus</name>
    <dbReference type="NCBI Taxonomy" id="418459"/>
    <lineage>
        <taxon>Eukaryota</taxon>
        <taxon>Fungi</taxon>
        <taxon>Dikarya</taxon>
        <taxon>Basidiomycota</taxon>
        <taxon>Pucciniomycotina</taxon>
        <taxon>Pucciniomycetes</taxon>
        <taxon>Pucciniales</taxon>
        <taxon>Pucciniaceae</taxon>
        <taxon>Puccinia</taxon>
    </lineage>
</organism>
<evidence type="ECO:0000313" key="2">
    <source>
        <dbReference type="Proteomes" id="UP000008783"/>
    </source>
</evidence>
<dbReference type="AlphaFoldDB" id="E3L983"/>
<protein>
    <submittedName>
        <fullName evidence="1">Uncharacterized protein</fullName>
    </submittedName>
</protein>
<keyword evidence="2" id="KW-1185">Reference proteome</keyword>